<accession>A0A2T0L9Z1</accession>
<dbReference type="Proteomes" id="UP000237797">
    <property type="component" value="Unassembled WGS sequence"/>
</dbReference>
<dbReference type="GO" id="GO:0051607">
    <property type="term" value="P:defense response to virus"/>
    <property type="evidence" value="ECO:0007669"/>
    <property type="project" value="UniProtKB-KW"/>
</dbReference>
<organism evidence="3 4">
    <name type="scientific">Planifilum fimeticola</name>
    <dbReference type="NCBI Taxonomy" id="201975"/>
    <lineage>
        <taxon>Bacteria</taxon>
        <taxon>Bacillati</taxon>
        <taxon>Bacillota</taxon>
        <taxon>Bacilli</taxon>
        <taxon>Bacillales</taxon>
        <taxon>Thermoactinomycetaceae</taxon>
        <taxon>Planifilum</taxon>
    </lineage>
</organism>
<dbReference type="AlphaFoldDB" id="A0A2T0L9Z1"/>
<dbReference type="PANTHER" id="PTHR36700">
    <property type="entry name" value="CRISPR SYSTEM CMR SUBUNIT CMR4"/>
    <property type="match status" value="1"/>
</dbReference>
<dbReference type="Pfam" id="PF03787">
    <property type="entry name" value="RAMPs"/>
    <property type="match status" value="1"/>
</dbReference>
<reference evidence="3 4" key="1">
    <citation type="submission" date="2018-03" db="EMBL/GenBank/DDBJ databases">
        <title>Genomic Encyclopedia of Archaeal and Bacterial Type Strains, Phase II (KMG-II): from individual species to whole genera.</title>
        <authorList>
            <person name="Goeker M."/>
        </authorList>
    </citation>
    <scope>NUCLEOTIDE SEQUENCE [LARGE SCALE GENOMIC DNA]</scope>
    <source>
        <strain evidence="3 4">DSM 44946</strain>
    </source>
</reference>
<gene>
    <name evidence="3" type="ORF">CLV97_1475</name>
</gene>
<comment type="caution">
    <text evidence="3">The sequence shown here is derived from an EMBL/GenBank/DDBJ whole genome shotgun (WGS) entry which is preliminary data.</text>
</comment>
<evidence type="ECO:0000259" key="2">
    <source>
        <dbReference type="Pfam" id="PF03787"/>
    </source>
</evidence>
<sequence>MFTEVKPFLLYAVSSVHAGSGSEVGLVDLPIQREQHTGFPKIESSSLKGAIRAACSYLARDDEEAKRRIRLIFGSDPSETEGDGSRELQAGAISLADARLLLFPVKSMRGVFAWITCPYVLRRWNSELELFGKGSHEMFPVPEVNTVSPSSKLLIPNNEQEKVPADQRDRIVLGEYTLEVTPSEETARLGQALGRHLSFAEALELEKRLVILDDDTFRDFVTLSTEVNARIRIESDKGTVVNKALWYEENLPPESVLYSFLFAGHVRGGGEESFQTDKDVLNYLMDDDHFPAVFQLGGNSTIGRGILRRIWL</sequence>
<feature type="domain" description="CRISPR type III-associated protein" evidence="2">
    <location>
        <begin position="10"/>
        <end position="307"/>
    </location>
</feature>
<dbReference type="RefSeq" id="WP_106346753.1">
    <property type="nucleotide sequence ID" value="NZ_PVNE01000047.1"/>
</dbReference>
<dbReference type="OrthoDB" id="9789361at2"/>
<protein>
    <submittedName>
        <fullName evidence="3">CRISPR-associated protein Cmr4</fullName>
    </submittedName>
</protein>
<dbReference type="NCBIfam" id="TIGR02580">
    <property type="entry name" value="cas_RAMP_Cmr4"/>
    <property type="match status" value="1"/>
</dbReference>
<dbReference type="InterPro" id="IPR005537">
    <property type="entry name" value="RAMP_III_fam"/>
</dbReference>
<proteinExistence type="predicted"/>
<dbReference type="InterPro" id="IPR013410">
    <property type="entry name" value="CRISPR-assoc_RAMP_Cmr4"/>
</dbReference>
<dbReference type="PANTHER" id="PTHR36700:SF1">
    <property type="entry name" value="CRISPR SYSTEM CMR SUBUNIT CMR4"/>
    <property type="match status" value="1"/>
</dbReference>
<keyword evidence="1" id="KW-0051">Antiviral defense</keyword>
<evidence type="ECO:0000256" key="1">
    <source>
        <dbReference type="ARBA" id="ARBA00023118"/>
    </source>
</evidence>
<evidence type="ECO:0000313" key="3">
    <source>
        <dbReference type="EMBL" id="PRX38569.1"/>
    </source>
</evidence>
<dbReference type="EMBL" id="PVNE01000047">
    <property type="protein sequence ID" value="PRX38569.1"/>
    <property type="molecule type" value="Genomic_DNA"/>
</dbReference>
<keyword evidence="4" id="KW-1185">Reference proteome</keyword>
<evidence type="ECO:0000313" key="4">
    <source>
        <dbReference type="Proteomes" id="UP000237797"/>
    </source>
</evidence>
<name>A0A2T0L9Z1_9BACL</name>